<evidence type="ECO:0000256" key="3">
    <source>
        <dbReference type="ARBA" id="ARBA00023204"/>
    </source>
</evidence>
<keyword evidence="3" id="KW-0234">DNA repair</keyword>
<dbReference type="PANTHER" id="PTHR10150">
    <property type="entry name" value="DNA REPAIR ENDONUCLEASE XPF"/>
    <property type="match status" value="1"/>
</dbReference>
<evidence type="ECO:0008006" key="7">
    <source>
        <dbReference type="Google" id="ProtNLM"/>
    </source>
</evidence>
<protein>
    <recommendedName>
        <fullName evidence="7">ERCC4 domain-containing protein</fullName>
    </recommendedName>
</protein>
<dbReference type="EMBL" id="CATNWA010019344">
    <property type="protein sequence ID" value="CAI9612708.1"/>
    <property type="molecule type" value="Genomic_DNA"/>
</dbReference>
<evidence type="ECO:0000313" key="6">
    <source>
        <dbReference type="Proteomes" id="UP001162483"/>
    </source>
</evidence>
<dbReference type="PANTHER" id="PTHR10150:SF0">
    <property type="entry name" value="DNA REPAIR ENDONUCLEASE XPF"/>
    <property type="match status" value="1"/>
</dbReference>
<feature type="compositionally biased region" description="Basic and acidic residues" evidence="4">
    <location>
        <begin position="272"/>
        <end position="288"/>
    </location>
</feature>
<gene>
    <name evidence="5" type="ORF">SPARVUS_LOCUS14743540</name>
</gene>
<evidence type="ECO:0000256" key="2">
    <source>
        <dbReference type="ARBA" id="ARBA00022801"/>
    </source>
</evidence>
<comment type="caution">
    <text evidence="5">The sequence shown here is derived from an EMBL/GenBank/DDBJ whole genome shotgun (WGS) entry which is preliminary data.</text>
</comment>
<evidence type="ECO:0000313" key="5">
    <source>
        <dbReference type="EMBL" id="CAI9612708.1"/>
    </source>
</evidence>
<evidence type="ECO:0000256" key="1">
    <source>
        <dbReference type="ARBA" id="ARBA00022763"/>
    </source>
</evidence>
<sequence>DGKNELVLESNPKWAALSEVLKEIETENKNSEALGGPGRVLICASDDRTCAQLREYITVGAEALLMRLYNKTFGKDEKAAEVWLKNRKAVKKKELVTGGKNMQSKKVKDCTSMQKRNCKKTELTLTQMIGKVEDDGMTKEQEEGIFKDESISMESSLEEPKYEDLQLNLPSDSYYGILKEPLTVIHPLQGCTDPYALMRLLHEIEPRYVVLYDAELSFVRQLEIYRASKQKTLRVYFLIYGGSTEEQRYLTSLRKEKEAFEQLIREKASMVIPEEREGRDDTNLDLQRDATPASAATDTRKAGGQQKTLQKTIIVDMREFRSELPSLIHRRGH</sequence>
<accession>A0ABN9GZ38</accession>
<evidence type="ECO:0000256" key="4">
    <source>
        <dbReference type="SAM" id="MobiDB-lite"/>
    </source>
</evidence>
<dbReference type="Proteomes" id="UP001162483">
    <property type="component" value="Unassembled WGS sequence"/>
</dbReference>
<feature type="non-terminal residue" evidence="5">
    <location>
        <position position="1"/>
    </location>
</feature>
<keyword evidence="1" id="KW-0227">DNA damage</keyword>
<name>A0ABN9GZ38_9NEOB</name>
<keyword evidence="2" id="KW-0378">Hydrolase</keyword>
<keyword evidence="6" id="KW-1185">Reference proteome</keyword>
<feature type="region of interest" description="Disordered" evidence="4">
    <location>
        <begin position="272"/>
        <end position="308"/>
    </location>
</feature>
<reference evidence="5" key="1">
    <citation type="submission" date="2023-05" db="EMBL/GenBank/DDBJ databases">
        <authorList>
            <person name="Stuckert A."/>
        </authorList>
    </citation>
    <scope>NUCLEOTIDE SEQUENCE</scope>
</reference>
<proteinExistence type="predicted"/>
<organism evidence="5 6">
    <name type="scientific">Staurois parvus</name>
    <dbReference type="NCBI Taxonomy" id="386267"/>
    <lineage>
        <taxon>Eukaryota</taxon>
        <taxon>Metazoa</taxon>
        <taxon>Chordata</taxon>
        <taxon>Craniata</taxon>
        <taxon>Vertebrata</taxon>
        <taxon>Euteleostomi</taxon>
        <taxon>Amphibia</taxon>
        <taxon>Batrachia</taxon>
        <taxon>Anura</taxon>
        <taxon>Neobatrachia</taxon>
        <taxon>Ranoidea</taxon>
        <taxon>Ranidae</taxon>
        <taxon>Staurois</taxon>
    </lineage>
</organism>